<dbReference type="Proteomes" id="UP000004121">
    <property type="component" value="Unassembled WGS sequence"/>
</dbReference>
<proteinExistence type="predicted"/>
<evidence type="ECO:0000313" key="2">
    <source>
        <dbReference type="EMBL" id="EEJ51588.1"/>
    </source>
</evidence>
<evidence type="ECO:0000313" key="3">
    <source>
        <dbReference type="Proteomes" id="UP000004121"/>
    </source>
</evidence>
<gene>
    <name evidence="2" type="ORF">HMPREF6123_1127</name>
</gene>
<keyword evidence="1" id="KW-1133">Transmembrane helix</keyword>
<keyword evidence="3" id="KW-1185">Reference proteome</keyword>
<organism evidence="2 3">
    <name type="scientific">Oribacterium sinus F0268</name>
    <dbReference type="NCBI Taxonomy" id="585501"/>
    <lineage>
        <taxon>Bacteria</taxon>
        <taxon>Bacillati</taxon>
        <taxon>Bacillota</taxon>
        <taxon>Clostridia</taxon>
        <taxon>Lachnospirales</taxon>
        <taxon>Lachnospiraceae</taxon>
        <taxon>Oribacterium</taxon>
    </lineage>
</organism>
<protein>
    <submittedName>
        <fullName evidence="2">Uncharacterized protein</fullName>
    </submittedName>
</protein>
<evidence type="ECO:0000256" key="1">
    <source>
        <dbReference type="SAM" id="Phobius"/>
    </source>
</evidence>
<accession>C2KXA8</accession>
<dbReference type="STRING" id="585501.HMPREF6123_1127"/>
<feature type="transmembrane region" description="Helical" evidence="1">
    <location>
        <begin position="6"/>
        <end position="24"/>
    </location>
</feature>
<dbReference type="InParanoid" id="C2KXA8"/>
<dbReference type="AlphaFoldDB" id="C2KXA8"/>
<name>C2KXA8_9FIRM</name>
<keyword evidence="1" id="KW-0812">Transmembrane</keyword>
<dbReference type="EMBL" id="ACKX01000114">
    <property type="protein sequence ID" value="EEJ51588.1"/>
    <property type="molecule type" value="Genomic_DNA"/>
</dbReference>
<keyword evidence="1" id="KW-0472">Membrane</keyword>
<comment type="caution">
    <text evidence="2">The sequence shown here is derived from an EMBL/GenBank/DDBJ whole genome shotgun (WGS) entry which is preliminary data.</text>
</comment>
<reference evidence="2 3" key="1">
    <citation type="submission" date="2009-04" db="EMBL/GenBank/DDBJ databases">
        <authorList>
            <person name="Qin X."/>
            <person name="Bachman B."/>
            <person name="Battles P."/>
            <person name="Bell A."/>
            <person name="Bess C."/>
            <person name="Bickham C."/>
            <person name="Chaboub L."/>
            <person name="Chen D."/>
            <person name="Coyle M."/>
            <person name="Deiros D.R."/>
            <person name="Dinh H."/>
            <person name="Forbes L."/>
            <person name="Fowler G."/>
            <person name="Francisco L."/>
            <person name="Fu Q."/>
            <person name="Gubbala S."/>
            <person name="Hale W."/>
            <person name="Han Y."/>
            <person name="Hemphill L."/>
            <person name="Highlander S.K."/>
            <person name="Hirani K."/>
            <person name="Hogues M."/>
            <person name="Jackson L."/>
            <person name="Jakkamsetti A."/>
            <person name="Javaid M."/>
            <person name="Jiang H."/>
            <person name="Korchina V."/>
            <person name="Kovar C."/>
            <person name="Lara F."/>
            <person name="Lee S."/>
            <person name="Mata R."/>
            <person name="Mathew T."/>
            <person name="Moen C."/>
            <person name="Morales K."/>
            <person name="Munidasa M."/>
            <person name="Nazareth L."/>
            <person name="Ngo R."/>
            <person name="Nguyen L."/>
            <person name="Okwuonu G."/>
            <person name="Ongeri F."/>
            <person name="Patil S."/>
            <person name="Petrosino J."/>
            <person name="Pham C."/>
            <person name="Pham P."/>
            <person name="Pu L.-L."/>
            <person name="Puazo M."/>
            <person name="Raj R."/>
            <person name="Reid J."/>
            <person name="Rouhana J."/>
            <person name="Saada N."/>
            <person name="Shang Y."/>
            <person name="Simmons D."/>
            <person name="Thornton R."/>
            <person name="Warren J."/>
            <person name="Weissenberger G."/>
            <person name="Zhang J."/>
            <person name="Zhang L."/>
            <person name="Zhou C."/>
            <person name="Zhu D."/>
            <person name="Muzny D."/>
            <person name="Worley K."/>
            <person name="Gibbs R."/>
        </authorList>
    </citation>
    <scope>NUCLEOTIDE SEQUENCE [LARGE SCALE GENOMIC DNA]</scope>
    <source>
        <strain evidence="2 3">F0268</strain>
    </source>
</reference>
<sequence>MPYPLYLSILLNILLFIFLYFRLFRRFFQDEGLIEKNFHKKQEKVHKTTLYFFKK</sequence>
<dbReference type="HOGENOM" id="CLU_3027886_0_0_9"/>